<feature type="transmembrane region" description="Helical" evidence="6">
    <location>
        <begin position="120"/>
        <end position="139"/>
    </location>
</feature>
<name>A0A1L8EMT8_XENLA</name>
<evidence type="ECO:0000259" key="7">
    <source>
        <dbReference type="Pfam" id="PF00487"/>
    </source>
</evidence>
<dbReference type="GeneID" id="108702213"/>
<dbReference type="RefSeq" id="XP_018093207.1">
    <property type="nucleotide sequence ID" value="XM_018237718.2"/>
</dbReference>
<dbReference type="AGR" id="Xenbase:XB-GENE-17342441"/>
<dbReference type="InterPro" id="IPR005804">
    <property type="entry name" value="FA_desaturase_dom"/>
</dbReference>
<evidence type="ECO:0000256" key="2">
    <source>
        <dbReference type="ARBA" id="ARBA00022832"/>
    </source>
</evidence>
<keyword evidence="3" id="KW-0443">Lipid metabolism</keyword>
<evidence type="ECO:0000313" key="8">
    <source>
        <dbReference type="Proteomes" id="UP000186698"/>
    </source>
</evidence>
<dbReference type="KEGG" id="xla:108702213"/>
<feature type="transmembrane region" description="Helical" evidence="6">
    <location>
        <begin position="276"/>
        <end position="295"/>
    </location>
</feature>
<protein>
    <submittedName>
        <fullName evidence="9">Fatty acid desaturase 6</fullName>
    </submittedName>
</protein>
<keyword evidence="6" id="KW-0812">Transmembrane</keyword>
<dbReference type="Proteomes" id="UP000186698">
    <property type="component" value="Chromosome 9_10S"/>
</dbReference>
<dbReference type="GO" id="GO:0006629">
    <property type="term" value="P:lipid metabolic process"/>
    <property type="evidence" value="ECO:0000318"/>
    <property type="project" value="GO_Central"/>
</dbReference>
<feature type="compositionally biased region" description="Basic and acidic residues" evidence="5">
    <location>
        <begin position="43"/>
        <end position="69"/>
    </location>
</feature>
<evidence type="ECO:0000256" key="1">
    <source>
        <dbReference type="ARBA" id="ARBA00022516"/>
    </source>
</evidence>
<keyword evidence="6" id="KW-1133">Transmembrane helix</keyword>
<dbReference type="Bgee" id="108702213">
    <property type="expression patterns" value="Expressed in zone of skin and 6 other cell types or tissues"/>
</dbReference>
<keyword evidence="2" id="KW-0276">Fatty acid metabolism</keyword>
<dbReference type="Xenbase" id="XB-GENE-17342441">
    <property type="gene designation" value="fads6.S"/>
</dbReference>
<feature type="region of interest" description="Disordered" evidence="5">
    <location>
        <begin position="36"/>
        <end position="71"/>
    </location>
</feature>
<feature type="transmembrane region" description="Helical" evidence="6">
    <location>
        <begin position="238"/>
        <end position="256"/>
    </location>
</feature>
<dbReference type="PaxDb" id="8355-A0A1L8EMT8"/>
<accession>A0A1L8EMT8</accession>
<keyword evidence="1" id="KW-0444">Lipid biosynthesis</keyword>
<dbReference type="Pfam" id="PF00487">
    <property type="entry name" value="FA_desaturase"/>
    <property type="match status" value="1"/>
</dbReference>
<evidence type="ECO:0000256" key="3">
    <source>
        <dbReference type="ARBA" id="ARBA00023098"/>
    </source>
</evidence>
<organism evidence="8 9">
    <name type="scientific">Xenopus laevis</name>
    <name type="common">African clawed frog</name>
    <dbReference type="NCBI Taxonomy" id="8355"/>
    <lineage>
        <taxon>Eukaryota</taxon>
        <taxon>Metazoa</taxon>
        <taxon>Chordata</taxon>
        <taxon>Craniata</taxon>
        <taxon>Vertebrata</taxon>
        <taxon>Euteleostomi</taxon>
        <taxon>Amphibia</taxon>
        <taxon>Batrachia</taxon>
        <taxon>Anura</taxon>
        <taxon>Pipoidea</taxon>
        <taxon>Pipidae</taxon>
        <taxon>Xenopodinae</taxon>
        <taxon>Xenopus</taxon>
        <taxon>Xenopus</taxon>
    </lineage>
</organism>
<sequence>MDEEVEKITSKDVIEKGEGGEVENLSLRKRMIIVRHSSTNRDPTPEHNIVEDIQKPGDVRSPPETKDGDEGGQLLELSRLVWEECKKSSWWEKHGADWAIIGLAMCTVPAGFVCLGSSSLFLFMLGIIILGLGNSVITVKGSHLASHRSLCQSTELGRIWATFFIEVCSWLPVPCGEKGHVKQHHGHTNVIGLGDSSVWKAPYLSCAVYMFLAPLALPVLTLLVGLRYMMQMPLSKALCSLFFISLGLLGHCWLLARISGLGVGSAIGCMFLSRSMMAIPFIHVNIFQHIGLPMFSPTQRPRRLELITHSVLNLPRNLILDWTFGHTLISCHVEHHLFPMLSDHMCLKVKPMVSSFLRTHNLPYQEDTYMSRLQLFLSNYNELMVQAPPITQLVDLR</sequence>
<proteinExistence type="predicted"/>
<evidence type="ECO:0000313" key="10">
    <source>
        <dbReference type="Xenbase" id="XB-GENE-17342441"/>
    </source>
</evidence>
<keyword evidence="8" id="KW-1185">Reference proteome</keyword>
<dbReference type="STRING" id="8355.A0A1L8EMT8"/>
<dbReference type="GO" id="GO:0006633">
    <property type="term" value="P:fatty acid biosynthetic process"/>
    <property type="evidence" value="ECO:0007669"/>
    <property type="project" value="UniProtKB-KW"/>
</dbReference>
<dbReference type="OMA" id="IHQMTHG"/>
<keyword evidence="6" id="KW-0472">Membrane</keyword>
<evidence type="ECO:0000256" key="6">
    <source>
        <dbReference type="SAM" id="Phobius"/>
    </source>
</evidence>
<dbReference type="GO" id="GO:0016020">
    <property type="term" value="C:membrane"/>
    <property type="evidence" value="ECO:0000318"/>
    <property type="project" value="GO_Central"/>
</dbReference>
<evidence type="ECO:0000256" key="5">
    <source>
        <dbReference type="SAM" id="MobiDB-lite"/>
    </source>
</evidence>
<dbReference type="AlphaFoldDB" id="A0A1L8EMT8"/>
<dbReference type="GO" id="GO:0016717">
    <property type="term" value="F:oxidoreductase activity, acting on paired donors, with oxidation of a pair of donors resulting in the reduction of molecular oxygen to two molecules of water"/>
    <property type="evidence" value="ECO:0000318"/>
    <property type="project" value="GO_Central"/>
</dbReference>
<dbReference type="InterPro" id="IPR012171">
    <property type="entry name" value="Fatty_acid_desaturase"/>
</dbReference>
<keyword evidence="4" id="KW-0275">Fatty acid biosynthesis</keyword>
<dbReference type="OrthoDB" id="8734935at2759"/>
<dbReference type="PANTHER" id="PTHR19353">
    <property type="entry name" value="FATTY ACID DESATURASE 2"/>
    <property type="match status" value="1"/>
</dbReference>
<dbReference type="CTD" id="108702213"/>
<feature type="transmembrane region" description="Helical" evidence="6">
    <location>
        <begin position="202"/>
        <end position="226"/>
    </location>
</feature>
<feature type="domain" description="Fatty acid desaturase" evidence="7">
    <location>
        <begin position="122"/>
        <end position="366"/>
    </location>
</feature>
<evidence type="ECO:0000256" key="4">
    <source>
        <dbReference type="ARBA" id="ARBA00023160"/>
    </source>
</evidence>
<gene>
    <name evidence="9 10" type="primary">fads6.S</name>
</gene>
<reference evidence="9" key="1">
    <citation type="submission" date="2025-08" db="UniProtKB">
        <authorList>
            <consortium name="RefSeq"/>
        </authorList>
    </citation>
    <scope>IDENTIFICATION</scope>
    <source>
        <strain evidence="9">J_2021</strain>
        <tissue evidence="9">Erythrocytes</tissue>
    </source>
</reference>
<dbReference type="PANTHER" id="PTHR19353:SF13">
    <property type="entry name" value="FATTY ACID DESATURASE 6"/>
    <property type="match status" value="1"/>
</dbReference>
<evidence type="ECO:0000313" key="9">
    <source>
        <dbReference type="RefSeq" id="XP_018093207.1"/>
    </source>
</evidence>